<dbReference type="EMBL" id="VJMJ01000273">
    <property type="protein sequence ID" value="KAF0724323.1"/>
    <property type="molecule type" value="Genomic_DNA"/>
</dbReference>
<reference evidence="2 3" key="1">
    <citation type="submission" date="2019-07" db="EMBL/GenBank/DDBJ databases">
        <title>Genomics analysis of Aphanomyces spp. identifies a new class of oomycete effector associated with host adaptation.</title>
        <authorList>
            <person name="Gaulin E."/>
        </authorList>
    </citation>
    <scope>NUCLEOTIDE SEQUENCE [LARGE SCALE GENOMIC DNA]</scope>
    <source>
        <strain evidence="2 3">ATCC 201684</strain>
    </source>
</reference>
<protein>
    <submittedName>
        <fullName evidence="2">Uncharacterized protein</fullName>
    </submittedName>
</protein>
<comment type="caution">
    <text evidence="2">The sequence shown here is derived from an EMBL/GenBank/DDBJ whole genome shotgun (WGS) entry which is preliminary data.</text>
</comment>
<feature type="compositionally biased region" description="Basic and acidic residues" evidence="1">
    <location>
        <begin position="21"/>
        <end position="37"/>
    </location>
</feature>
<dbReference type="VEuPathDB" id="FungiDB:AeMF1_021481"/>
<keyword evidence="3" id="KW-1185">Reference proteome</keyword>
<feature type="compositionally biased region" description="Low complexity" evidence="1">
    <location>
        <begin position="41"/>
        <end position="55"/>
    </location>
</feature>
<dbReference type="AlphaFoldDB" id="A0A6G0WAN9"/>
<gene>
    <name evidence="2" type="ORF">Ae201684_016985</name>
</gene>
<dbReference type="Proteomes" id="UP000481153">
    <property type="component" value="Unassembled WGS sequence"/>
</dbReference>
<feature type="region of interest" description="Disordered" evidence="1">
    <location>
        <begin position="1"/>
        <end position="76"/>
    </location>
</feature>
<evidence type="ECO:0000313" key="2">
    <source>
        <dbReference type="EMBL" id="KAF0724323.1"/>
    </source>
</evidence>
<evidence type="ECO:0000313" key="3">
    <source>
        <dbReference type="Proteomes" id="UP000481153"/>
    </source>
</evidence>
<sequence length="120" mass="13729">MRARTKSVSSMNEYFEEETEAETRPSDVRLSDVRLSDVRLSGTSSTRSSSIWSSGDDWDDDAASSASSTMRVRRCSHSKRISFDDDVKVETIPSLSSIDEKTKKDLWYSADDFRRMQQQE</sequence>
<accession>A0A6G0WAN9</accession>
<feature type="compositionally biased region" description="Polar residues" evidence="1">
    <location>
        <begin position="1"/>
        <end position="12"/>
    </location>
</feature>
<proteinExistence type="predicted"/>
<organism evidence="2 3">
    <name type="scientific">Aphanomyces euteiches</name>
    <dbReference type="NCBI Taxonomy" id="100861"/>
    <lineage>
        <taxon>Eukaryota</taxon>
        <taxon>Sar</taxon>
        <taxon>Stramenopiles</taxon>
        <taxon>Oomycota</taxon>
        <taxon>Saprolegniomycetes</taxon>
        <taxon>Saprolegniales</taxon>
        <taxon>Verrucalvaceae</taxon>
        <taxon>Aphanomyces</taxon>
    </lineage>
</organism>
<evidence type="ECO:0000256" key="1">
    <source>
        <dbReference type="SAM" id="MobiDB-lite"/>
    </source>
</evidence>
<name>A0A6G0WAN9_9STRA</name>